<reference evidence="9" key="1">
    <citation type="submission" date="2023-11" db="EMBL/GenBank/DDBJ databases">
        <title>Genome assemblies of two species of porcelain crab, Petrolisthes cinctipes and Petrolisthes manimaculis (Anomura: Porcellanidae).</title>
        <authorList>
            <person name="Angst P."/>
        </authorList>
    </citation>
    <scope>NUCLEOTIDE SEQUENCE</scope>
    <source>
        <strain evidence="9">PB745_02</strain>
        <tissue evidence="9">Gill</tissue>
    </source>
</reference>
<dbReference type="SUPFAM" id="SSF53335">
    <property type="entry name" value="S-adenosyl-L-methionine-dependent methyltransferases"/>
    <property type="match status" value="1"/>
</dbReference>
<feature type="region of interest" description="Disordered" evidence="7">
    <location>
        <begin position="1"/>
        <end position="148"/>
    </location>
</feature>
<feature type="region of interest" description="Disordered" evidence="7">
    <location>
        <begin position="292"/>
        <end position="340"/>
    </location>
</feature>
<dbReference type="GO" id="GO:0032259">
    <property type="term" value="P:methylation"/>
    <property type="evidence" value="ECO:0007669"/>
    <property type="project" value="UniProtKB-KW"/>
</dbReference>
<feature type="compositionally biased region" description="Basic and acidic residues" evidence="7">
    <location>
        <begin position="842"/>
        <end position="854"/>
    </location>
</feature>
<gene>
    <name evidence="9" type="ORF">Pmani_021132</name>
</gene>
<protein>
    <recommendedName>
        <fullName evidence="6">RNA methyltransferase</fullName>
        <ecNumber evidence="6">2.1.1.-</ecNumber>
    </recommendedName>
</protein>
<feature type="compositionally biased region" description="Basic and acidic residues" evidence="7">
    <location>
        <begin position="215"/>
        <end position="225"/>
    </location>
</feature>
<dbReference type="EC" id="2.1.1.-" evidence="6"/>
<feature type="compositionally biased region" description="Polar residues" evidence="7">
    <location>
        <begin position="757"/>
        <end position="770"/>
    </location>
</feature>
<feature type="region of interest" description="Disordered" evidence="7">
    <location>
        <begin position="834"/>
        <end position="858"/>
    </location>
</feature>
<name>A0AAE1PET4_9EUCA</name>
<sequence>MQHSYTGVLLHGVNPQGSVKMSSELSVERPTSLALSDPPAERRVHFSEVEAHSRTHSTPSPRKPRPDPDFRPKRKRSLSFSGSGGEYRGNKRRKRGRVLPSKFLLGGSITDPLNLGSLDDEEEVPPSGDDVGGIGGGGGSSTGGTGGNRRWAAVRVIIPPNINDPLNLDASSDNEDLLTDAYNRSNRRRRRSRKRKRRLSEPGDLTGSLSLETTTRFKEAKDSKDTIPTAPFIHQPQNSLKPLTVNTELMSLSGPPEVRRESVGPVTPTGIKLSGAGGSGVVPRVGVFKKQRSKSDNKIVSPVIPQPGGERKRHPSHNRHFADKPHLSQQNLQPPATFNPKNEVFQYGNYNKYYGYRNPTCTPDPRLQYLKRDWFEGCEVLDVGCNIGHVALTIARDYSPKRVVGIDIDKKLINIANKNIKHYLRKGDPEEAAFPSSMRLLYGPLKTPVRADGTRAFPYNVKFLHANYVLESDELLETVRPEFDMILCLSITKWIHLNWGDSGLKRFFRRCFYNLKPGGRLIMEPQAWPSYNKRRKLTKRIFDNYKSIRLFPDKFNDYLLHDVGFSTSEKMGTPHHAARGFQRPIIVYTKAAGSSKCSPSGESGGREAGTCQGIEKCQQIQIKNKEYNSNSSITSRVDQGVCDNSNGVIRSADILKQTKNPQSSHNELKDRIASQNTPETEETVHANKQKNFSKFAIQEMHKITEIENILSNQGTPAMENCKNDCSFAKEVTNICDNKITGNVSEKTVIELHSLPTDTHNTDSSQGSQHVGSELVDLQPPGNSNICTSCSKDTNVPSNKSLDAGMSSEIKDSRTVSTVVKCNCNGNLARKQFDNSNSTACDRTSRKEMSNDKSSGESCKNLKIQSPECLTDGSDLPKESVKICEASSIPEVVSAEKNTQGIGEINMDLVSGLRLKRQHCDKEDVEGKEVYANEPSKKLRLEEDT</sequence>
<dbReference type="PANTHER" id="PTHR12315">
    <property type="entry name" value="BICOID-INTERACTING PROTEIN RELATED"/>
    <property type="match status" value="1"/>
</dbReference>
<dbReference type="Gene3D" id="3.40.50.150">
    <property type="entry name" value="Vaccinia Virus protein VP39"/>
    <property type="match status" value="1"/>
</dbReference>
<dbReference type="Proteomes" id="UP001292094">
    <property type="component" value="Unassembled WGS sequence"/>
</dbReference>
<comment type="similarity">
    <text evidence="1 6">Belongs to the methyltransferase superfamily.</text>
</comment>
<accession>A0AAE1PET4</accession>
<dbReference type="GO" id="GO:0040031">
    <property type="term" value="P:snRNA modification"/>
    <property type="evidence" value="ECO:0007669"/>
    <property type="project" value="TreeGrafter"/>
</dbReference>
<evidence type="ECO:0000256" key="7">
    <source>
        <dbReference type="SAM" id="MobiDB-lite"/>
    </source>
</evidence>
<dbReference type="CDD" id="cd02440">
    <property type="entry name" value="AdoMet_MTases"/>
    <property type="match status" value="1"/>
</dbReference>
<evidence type="ECO:0000313" key="10">
    <source>
        <dbReference type="Proteomes" id="UP001292094"/>
    </source>
</evidence>
<keyword evidence="3 6" id="KW-0808">Transferase</keyword>
<dbReference type="InterPro" id="IPR029063">
    <property type="entry name" value="SAM-dependent_MTases_sf"/>
</dbReference>
<feature type="compositionally biased region" description="Basic and acidic residues" evidence="7">
    <location>
        <begin position="39"/>
        <end position="53"/>
    </location>
</feature>
<organism evidence="9 10">
    <name type="scientific">Petrolisthes manimaculis</name>
    <dbReference type="NCBI Taxonomy" id="1843537"/>
    <lineage>
        <taxon>Eukaryota</taxon>
        <taxon>Metazoa</taxon>
        <taxon>Ecdysozoa</taxon>
        <taxon>Arthropoda</taxon>
        <taxon>Crustacea</taxon>
        <taxon>Multicrustacea</taxon>
        <taxon>Malacostraca</taxon>
        <taxon>Eumalacostraca</taxon>
        <taxon>Eucarida</taxon>
        <taxon>Decapoda</taxon>
        <taxon>Pleocyemata</taxon>
        <taxon>Anomura</taxon>
        <taxon>Galatheoidea</taxon>
        <taxon>Porcellanidae</taxon>
        <taxon>Petrolisthes</taxon>
    </lineage>
</organism>
<evidence type="ECO:0000259" key="8">
    <source>
        <dbReference type="PROSITE" id="PS51515"/>
    </source>
</evidence>
<feature type="region of interest" description="Disordered" evidence="7">
    <location>
        <begin position="757"/>
        <end position="777"/>
    </location>
</feature>
<feature type="region of interest" description="Disordered" evidence="7">
    <location>
        <begin position="659"/>
        <end position="681"/>
    </location>
</feature>
<evidence type="ECO:0000256" key="3">
    <source>
        <dbReference type="ARBA" id="ARBA00022679"/>
    </source>
</evidence>
<evidence type="ECO:0000313" key="9">
    <source>
        <dbReference type="EMBL" id="KAK4307078.1"/>
    </source>
</evidence>
<evidence type="ECO:0000256" key="4">
    <source>
        <dbReference type="ARBA" id="ARBA00022691"/>
    </source>
</evidence>
<dbReference type="GO" id="GO:0008171">
    <property type="term" value="F:O-methyltransferase activity"/>
    <property type="evidence" value="ECO:0007669"/>
    <property type="project" value="UniProtKB-UniRule"/>
</dbReference>
<evidence type="ECO:0000256" key="1">
    <source>
        <dbReference type="ARBA" id="ARBA00008361"/>
    </source>
</evidence>
<keyword evidence="4 5" id="KW-0949">S-adenosyl-L-methionine</keyword>
<dbReference type="InterPro" id="IPR041698">
    <property type="entry name" value="Methyltransf_25"/>
</dbReference>
<comment type="caution">
    <text evidence="9">The sequence shown here is derived from an EMBL/GenBank/DDBJ whole genome shotgun (WGS) entry which is preliminary data.</text>
</comment>
<feature type="domain" description="Bin3-type SAM" evidence="8">
    <location>
        <begin position="364"/>
        <end position="593"/>
    </location>
</feature>
<dbReference type="GO" id="GO:0008173">
    <property type="term" value="F:RNA methyltransferase activity"/>
    <property type="evidence" value="ECO:0007669"/>
    <property type="project" value="UniProtKB-UniRule"/>
</dbReference>
<dbReference type="PANTHER" id="PTHR12315:SF0">
    <property type="entry name" value="7SK SNRNA METHYLPHOSPHATE CAPPING ENZYME"/>
    <property type="match status" value="1"/>
</dbReference>
<dbReference type="GO" id="GO:0017069">
    <property type="term" value="F:snRNA binding"/>
    <property type="evidence" value="ECO:0007669"/>
    <property type="project" value="TreeGrafter"/>
</dbReference>
<proteinExistence type="inferred from homology"/>
<dbReference type="Pfam" id="PF06859">
    <property type="entry name" value="Bin3"/>
    <property type="match status" value="1"/>
</dbReference>
<feature type="compositionally biased region" description="Polar residues" evidence="7">
    <location>
        <begin position="15"/>
        <end position="25"/>
    </location>
</feature>
<keyword evidence="2 6" id="KW-0489">Methyltransferase</keyword>
<feature type="compositionally biased region" description="Basic residues" evidence="7">
    <location>
        <begin position="185"/>
        <end position="198"/>
    </location>
</feature>
<dbReference type="InterPro" id="IPR010675">
    <property type="entry name" value="Bin3_C"/>
</dbReference>
<evidence type="ECO:0000256" key="6">
    <source>
        <dbReference type="RuleBase" id="RU367087"/>
    </source>
</evidence>
<evidence type="ECO:0000256" key="5">
    <source>
        <dbReference type="PROSITE-ProRule" id="PRU00848"/>
    </source>
</evidence>
<feature type="region of interest" description="Disordered" evidence="7">
    <location>
        <begin position="925"/>
        <end position="944"/>
    </location>
</feature>
<feature type="region of interest" description="Disordered" evidence="7">
    <location>
        <begin position="179"/>
        <end position="237"/>
    </location>
</feature>
<feature type="compositionally biased region" description="Polar residues" evidence="7">
    <location>
        <begin position="327"/>
        <end position="340"/>
    </location>
</feature>
<dbReference type="InterPro" id="IPR024160">
    <property type="entry name" value="BIN3_SAM-bd_dom"/>
</dbReference>
<dbReference type="InterPro" id="IPR039772">
    <property type="entry name" value="Bin3-like"/>
</dbReference>
<keyword evidence="10" id="KW-1185">Reference proteome</keyword>
<evidence type="ECO:0000256" key="2">
    <source>
        <dbReference type="ARBA" id="ARBA00022603"/>
    </source>
</evidence>
<dbReference type="Pfam" id="PF13649">
    <property type="entry name" value="Methyltransf_25"/>
    <property type="match status" value="1"/>
</dbReference>
<dbReference type="PROSITE" id="PS51515">
    <property type="entry name" value="BIN3_SAM"/>
    <property type="match status" value="1"/>
</dbReference>
<feature type="compositionally biased region" description="Gly residues" evidence="7">
    <location>
        <begin position="130"/>
        <end position="147"/>
    </location>
</feature>
<dbReference type="FunFam" id="3.40.50.150:FF:000083">
    <property type="entry name" value="7SK snRNA methylphosphate capping enzyme"/>
    <property type="match status" value="1"/>
</dbReference>
<dbReference type="AlphaFoldDB" id="A0AAE1PET4"/>
<dbReference type="EMBL" id="JAWZYT010002035">
    <property type="protein sequence ID" value="KAK4307078.1"/>
    <property type="molecule type" value="Genomic_DNA"/>
</dbReference>